<evidence type="ECO:0000313" key="4">
    <source>
        <dbReference type="Proteomes" id="UP000324897"/>
    </source>
</evidence>
<dbReference type="CDD" id="cd22701">
    <property type="entry name" value="FHA_FKH1-like"/>
    <property type="match status" value="1"/>
</dbReference>
<feature type="compositionally biased region" description="Polar residues" evidence="1">
    <location>
        <begin position="152"/>
        <end position="162"/>
    </location>
</feature>
<dbReference type="PROSITE" id="PS50006">
    <property type="entry name" value="FHA_DOMAIN"/>
    <property type="match status" value="1"/>
</dbReference>
<dbReference type="PANTHER" id="PTHR21712">
    <property type="entry name" value="PRE-RRNA-PROCESSING PROTEIN FHL1"/>
    <property type="match status" value="1"/>
</dbReference>
<gene>
    <name evidence="3" type="ORF">EJB05_23452</name>
</gene>
<feature type="region of interest" description="Disordered" evidence="1">
    <location>
        <begin position="152"/>
        <end position="184"/>
    </location>
</feature>
<evidence type="ECO:0000313" key="3">
    <source>
        <dbReference type="EMBL" id="TVU31754.1"/>
    </source>
</evidence>
<protein>
    <recommendedName>
        <fullName evidence="2">FHA domain-containing protein</fullName>
    </recommendedName>
</protein>
<dbReference type="OrthoDB" id="691130at2759"/>
<dbReference type="GO" id="GO:0060962">
    <property type="term" value="P:regulation of ribosomal protein gene transcription by RNA polymerase II"/>
    <property type="evidence" value="ECO:0007669"/>
    <property type="project" value="InterPro"/>
</dbReference>
<feature type="non-terminal residue" evidence="3">
    <location>
        <position position="1"/>
    </location>
</feature>
<evidence type="ECO:0000259" key="2">
    <source>
        <dbReference type="PROSITE" id="PS50006"/>
    </source>
</evidence>
<dbReference type="Gramene" id="TVU31754">
    <property type="protein sequence ID" value="TVU31754"/>
    <property type="gene ID" value="EJB05_23452"/>
</dbReference>
<keyword evidence="4" id="KW-1185">Reference proteome</keyword>
<feature type="domain" description="FHA" evidence="2">
    <location>
        <begin position="52"/>
        <end position="110"/>
    </location>
</feature>
<name>A0A5J9V8C9_9POAL</name>
<organism evidence="3 4">
    <name type="scientific">Eragrostis curvula</name>
    <name type="common">weeping love grass</name>
    <dbReference type="NCBI Taxonomy" id="38414"/>
    <lineage>
        <taxon>Eukaryota</taxon>
        <taxon>Viridiplantae</taxon>
        <taxon>Streptophyta</taxon>
        <taxon>Embryophyta</taxon>
        <taxon>Tracheophyta</taxon>
        <taxon>Spermatophyta</taxon>
        <taxon>Magnoliopsida</taxon>
        <taxon>Liliopsida</taxon>
        <taxon>Poales</taxon>
        <taxon>Poaceae</taxon>
        <taxon>PACMAD clade</taxon>
        <taxon>Chloridoideae</taxon>
        <taxon>Eragrostideae</taxon>
        <taxon>Eragrostidinae</taxon>
        <taxon>Eragrostis</taxon>
    </lineage>
</organism>
<dbReference type="PANTHER" id="PTHR21712:SF36">
    <property type="entry name" value="FHA DOMAIN-CONTAINING PROTEIN"/>
    <property type="match status" value="1"/>
</dbReference>
<comment type="caution">
    <text evidence="3">The sequence shown here is derived from an EMBL/GenBank/DDBJ whole genome shotgun (WGS) entry which is preliminary data.</text>
</comment>
<dbReference type="SUPFAM" id="SSF49879">
    <property type="entry name" value="SMAD/FHA domain"/>
    <property type="match status" value="1"/>
</dbReference>
<dbReference type="GO" id="GO:0005634">
    <property type="term" value="C:nucleus"/>
    <property type="evidence" value="ECO:0007669"/>
    <property type="project" value="TreeGrafter"/>
</dbReference>
<reference evidence="3 4" key="1">
    <citation type="journal article" date="2019" name="Sci. Rep.">
        <title>A high-quality genome of Eragrostis curvula grass provides insights into Poaceae evolution and supports new strategies to enhance forage quality.</title>
        <authorList>
            <person name="Carballo J."/>
            <person name="Santos B.A.C.M."/>
            <person name="Zappacosta D."/>
            <person name="Garbus I."/>
            <person name="Selva J.P."/>
            <person name="Gallo C.A."/>
            <person name="Diaz A."/>
            <person name="Albertini E."/>
            <person name="Caccamo M."/>
            <person name="Echenique V."/>
        </authorList>
    </citation>
    <scope>NUCLEOTIDE SEQUENCE [LARGE SCALE GENOMIC DNA]</scope>
    <source>
        <strain evidence="4">cv. Victoria</strain>
        <tissue evidence="3">Leaf</tissue>
    </source>
</reference>
<dbReference type="AlphaFoldDB" id="A0A5J9V8C9"/>
<evidence type="ECO:0000256" key="1">
    <source>
        <dbReference type="SAM" id="MobiDB-lite"/>
    </source>
</evidence>
<dbReference type="InterPro" id="IPR008984">
    <property type="entry name" value="SMAD_FHA_dom_sf"/>
</dbReference>
<dbReference type="Proteomes" id="UP000324897">
    <property type="component" value="Chromosome 1"/>
</dbReference>
<dbReference type="InterPro" id="IPR045178">
    <property type="entry name" value="Fhl1/FHA1"/>
</dbReference>
<dbReference type="GO" id="GO:0043565">
    <property type="term" value="F:sequence-specific DNA binding"/>
    <property type="evidence" value="ECO:0007669"/>
    <property type="project" value="TreeGrafter"/>
</dbReference>
<sequence length="184" mass="20125">MCTLTSSVYFVGRPEMAAKNSAAASDSYGDQEAGFAKLQGENFAYLMQKYSIILGRFTKKSKVDLDLSNFGGRVMHSSRRSARIFYDFKHRHFALEVLGRHGCTIQGVTYHPGSDPIKLDSQDLIEIAGKRIYFLLPKRSIFATFASQRTTPSEAQPSSVTAPDNYGVSADSTGTPDGHVSAAL</sequence>
<proteinExistence type="predicted"/>
<accession>A0A5J9V8C9</accession>
<dbReference type="EMBL" id="RWGY01000011">
    <property type="protein sequence ID" value="TVU31754.1"/>
    <property type="molecule type" value="Genomic_DNA"/>
</dbReference>
<dbReference type="InterPro" id="IPR000253">
    <property type="entry name" value="FHA_dom"/>
</dbReference>